<keyword evidence="5" id="KW-0963">Cytoplasm</keyword>
<evidence type="ECO:0000256" key="9">
    <source>
        <dbReference type="ARBA" id="ARBA00030757"/>
    </source>
</evidence>
<dbReference type="GO" id="GO:0008168">
    <property type="term" value="F:methyltransferase activity"/>
    <property type="evidence" value="ECO:0007669"/>
    <property type="project" value="UniProtKB-KW"/>
</dbReference>
<organism evidence="13 14">
    <name type="scientific">Streptomyces siderophoricus</name>
    <dbReference type="NCBI Taxonomy" id="2802281"/>
    <lineage>
        <taxon>Bacteria</taxon>
        <taxon>Bacillati</taxon>
        <taxon>Actinomycetota</taxon>
        <taxon>Actinomycetes</taxon>
        <taxon>Kitasatosporales</taxon>
        <taxon>Streptomycetaceae</taxon>
        <taxon>Streptomyces</taxon>
    </lineage>
</organism>
<evidence type="ECO:0000256" key="11">
    <source>
        <dbReference type="ARBA" id="ARBA00031350"/>
    </source>
</evidence>
<accession>A0ABS1MTN7</accession>
<sequence>MTDPRRGHAALVRLLDERGLLSPEWRAVWEQTPRAAYLPERIWRQDPDRCRPVTTAEERAALVVSDEPVITQVDDGTADGPGVATSSNSMPSMVARMLNLLDVHDGQNVLEIGTATGYVAALLSARLGDRYVTSVEIDASLSAQAERFLSAAGHRPRLVVSDGAHGWREGAPYDRIIVTCAVRQVPYELVTQLRRGGVLVAPRVGDFWCGALVRLTRDEDGTASGPFAGTATYMPMRSHRGTDGTAPDTSAPRSRTTEVPPQETLTPGFALYAGARLPGVTLVEGREGGRLRVWVQDGRGSGAVADADGTVTEFGSRSLWSGVESAWREWDQLDRPADAEVGLTVSSAGERVWVRARTEEVDPAAG</sequence>
<dbReference type="GO" id="GO:0032259">
    <property type="term" value="P:methylation"/>
    <property type="evidence" value="ECO:0007669"/>
    <property type="project" value="UniProtKB-KW"/>
</dbReference>
<dbReference type="PROSITE" id="PS01279">
    <property type="entry name" value="PCMT"/>
    <property type="match status" value="1"/>
</dbReference>
<feature type="compositionally biased region" description="Polar residues" evidence="12">
    <location>
        <begin position="247"/>
        <end position="264"/>
    </location>
</feature>
<dbReference type="PANTHER" id="PTHR11579:SF0">
    <property type="entry name" value="PROTEIN-L-ISOASPARTATE(D-ASPARTATE) O-METHYLTRANSFERASE"/>
    <property type="match status" value="1"/>
</dbReference>
<reference evidence="13 14" key="1">
    <citation type="submission" date="2021-01" db="EMBL/GenBank/DDBJ databases">
        <title>WGS of actinomycetes isolated from Thailand.</title>
        <authorList>
            <person name="Thawai C."/>
        </authorList>
    </citation>
    <scope>NUCLEOTIDE SEQUENCE [LARGE SCALE GENOMIC DNA]</scope>
    <source>
        <strain evidence="13 14">CH9-7</strain>
    </source>
</reference>
<evidence type="ECO:0000256" key="8">
    <source>
        <dbReference type="ARBA" id="ARBA00022691"/>
    </source>
</evidence>
<comment type="subcellular location">
    <subcellularLocation>
        <location evidence="1">Cytoplasm</location>
    </subcellularLocation>
</comment>
<keyword evidence="7" id="KW-0808">Transferase</keyword>
<dbReference type="CDD" id="cd02440">
    <property type="entry name" value="AdoMet_MTases"/>
    <property type="match status" value="1"/>
</dbReference>
<name>A0ABS1MTN7_9ACTN</name>
<dbReference type="Gene3D" id="3.40.50.150">
    <property type="entry name" value="Vaccinia Virus protein VP39"/>
    <property type="match status" value="1"/>
</dbReference>
<dbReference type="SUPFAM" id="SSF53335">
    <property type="entry name" value="S-adenosyl-L-methionine-dependent methyltransferases"/>
    <property type="match status" value="1"/>
</dbReference>
<proteinExistence type="inferred from homology"/>
<dbReference type="InterPro" id="IPR000682">
    <property type="entry name" value="PCMT"/>
</dbReference>
<evidence type="ECO:0000313" key="14">
    <source>
        <dbReference type="Proteomes" id="UP000629371"/>
    </source>
</evidence>
<evidence type="ECO:0000256" key="12">
    <source>
        <dbReference type="SAM" id="MobiDB-lite"/>
    </source>
</evidence>
<evidence type="ECO:0000256" key="5">
    <source>
        <dbReference type="ARBA" id="ARBA00022490"/>
    </source>
</evidence>
<evidence type="ECO:0000313" key="13">
    <source>
        <dbReference type="EMBL" id="MBL1091142.1"/>
    </source>
</evidence>
<dbReference type="RefSeq" id="WP_201805300.1">
    <property type="nucleotide sequence ID" value="NZ_JAERRI010000009.1"/>
</dbReference>
<keyword evidence="6 13" id="KW-0489">Methyltransferase</keyword>
<gene>
    <name evidence="13" type="ORF">JK360_17325</name>
</gene>
<dbReference type="InterPro" id="IPR029063">
    <property type="entry name" value="SAM-dependent_MTases_sf"/>
</dbReference>
<protein>
    <recommendedName>
        <fullName evidence="4">Protein-L-isoaspartate O-methyltransferase</fullName>
        <ecNumber evidence="3">2.1.1.77</ecNumber>
    </recommendedName>
    <alternativeName>
        <fullName evidence="11">L-isoaspartyl protein carboxyl methyltransferase</fullName>
    </alternativeName>
    <alternativeName>
        <fullName evidence="9">Protein L-isoaspartyl methyltransferase</fullName>
    </alternativeName>
    <alternativeName>
        <fullName evidence="10">Protein-beta-aspartate methyltransferase</fullName>
    </alternativeName>
</protein>
<evidence type="ECO:0000256" key="2">
    <source>
        <dbReference type="ARBA" id="ARBA00005369"/>
    </source>
</evidence>
<evidence type="ECO:0000256" key="4">
    <source>
        <dbReference type="ARBA" id="ARBA00013346"/>
    </source>
</evidence>
<evidence type="ECO:0000256" key="7">
    <source>
        <dbReference type="ARBA" id="ARBA00022679"/>
    </source>
</evidence>
<evidence type="ECO:0000256" key="1">
    <source>
        <dbReference type="ARBA" id="ARBA00004496"/>
    </source>
</evidence>
<keyword evidence="8" id="KW-0949">S-adenosyl-L-methionine</keyword>
<comment type="caution">
    <text evidence="13">The sequence shown here is derived from an EMBL/GenBank/DDBJ whole genome shotgun (WGS) entry which is preliminary data.</text>
</comment>
<dbReference type="EC" id="2.1.1.77" evidence="3"/>
<dbReference type="Proteomes" id="UP000629371">
    <property type="component" value="Unassembled WGS sequence"/>
</dbReference>
<feature type="region of interest" description="Disordered" evidence="12">
    <location>
        <begin position="224"/>
        <end position="264"/>
    </location>
</feature>
<evidence type="ECO:0000256" key="6">
    <source>
        <dbReference type="ARBA" id="ARBA00022603"/>
    </source>
</evidence>
<evidence type="ECO:0000256" key="10">
    <source>
        <dbReference type="ARBA" id="ARBA00031323"/>
    </source>
</evidence>
<keyword evidence="14" id="KW-1185">Reference proteome</keyword>
<evidence type="ECO:0000256" key="3">
    <source>
        <dbReference type="ARBA" id="ARBA00011890"/>
    </source>
</evidence>
<comment type="similarity">
    <text evidence="2">Belongs to the methyltransferase superfamily. L-isoaspartyl/D-aspartyl protein methyltransferase family.</text>
</comment>
<dbReference type="Pfam" id="PF01135">
    <property type="entry name" value="PCMT"/>
    <property type="match status" value="1"/>
</dbReference>
<dbReference type="PANTHER" id="PTHR11579">
    <property type="entry name" value="PROTEIN-L-ISOASPARTATE O-METHYLTRANSFERASE"/>
    <property type="match status" value="1"/>
</dbReference>
<dbReference type="EMBL" id="JAERRI010000009">
    <property type="protein sequence ID" value="MBL1091142.1"/>
    <property type="molecule type" value="Genomic_DNA"/>
</dbReference>